<evidence type="ECO:0000256" key="1">
    <source>
        <dbReference type="ARBA" id="ARBA00022679"/>
    </source>
</evidence>
<dbReference type="PANTHER" id="PTHR48207">
    <property type="entry name" value="SUCCINATE--HYDROXYMETHYLGLUTARATE COA-TRANSFERASE"/>
    <property type="match status" value="1"/>
</dbReference>
<sequence length="383" mass="40086">MTAGALDGLVVADFSRVLAGPYATMMLADMGAHVVKIERPGVGDDTRAWAPPRDEAGTATYFTAVNRNKSSVVLDLADPSGREEALRIVAGADIVVENFRAGTMERLGLGYERLSTVRPGLVYCAITGFGRAGGAELPGYDLLAQAMGGLMSITGPDPDTPTKVGVALVDVLTGMHALAGVLAAIRHRDRTGEGQRVDVDLLSTLLSSLVNQGSAYLGAGVVPTASGNAHPSIAPYELFDTADRPLALAVGTDRQFAALCDVLGLCESAGDDRFRTNADRVAHRGELAPLLQAALRTNTAEHWFGVLTARGIPAGPVNDVAEAIAFADRIGNEPVVEVGAARVRQVANPISLSHTPVRYRSAPPELGEHTAVELPASSEQLRL</sequence>
<dbReference type="GO" id="GO:0008410">
    <property type="term" value="F:CoA-transferase activity"/>
    <property type="evidence" value="ECO:0007669"/>
    <property type="project" value="TreeGrafter"/>
</dbReference>
<protein>
    <submittedName>
        <fullName evidence="2">CoA transferase</fullName>
    </submittedName>
</protein>
<keyword evidence="1 2" id="KW-0808">Transferase</keyword>
<dbReference type="Gene3D" id="3.30.1540.10">
    <property type="entry name" value="formyl-coa transferase, domain 3"/>
    <property type="match status" value="1"/>
</dbReference>
<comment type="caution">
    <text evidence="2">The sequence shown here is derived from an EMBL/GenBank/DDBJ whole genome shotgun (WGS) entry which is preliminary data.</text>
</comment>
<organism evidence="2 3">
    <name type="scientific">Rhodococcus rhodnii</name>
    <dbReference type="NCBI Taxonomy" id="38312"/>
    <lineage>
        <taxon>Bacteria</taxon>
        <taxon>Bacillati</taxon>
        <taxon>Actinomycetota</taxon>
        <taxon>Actinomycetes</taxon>
        <taxon>Mycobacteriales</taxon>
        <taxon>Nocardiaceae</taxon>
        <taxon>Rhodococcus</taxon>
    </lineage>
</organism>
<evidence type="ECO:0000313" key="2">
    <source>
        <dbReference type="EMBL" id="TXG90959.1"/>
    </source>
</evidence>
<dbReference type="Proteomes" id="UP000471120">
    <property type="component" value="Unassembled WGS sequence"/>
</dbReference>
<dbReference type="Gene3D" id="3.40.50.10540">
    <property type="entry name" value="Crotonobetainyl-coa:carnitine coa-transferase, domain 1"/>
    <property type="match status" value="1"/>
</dbReference>
<dbReference type="InterPro" id="IPR023606">
    <property type="entry name" value="CoA-Trfase_III_dom_1_sf"/>
</dbReference>
<dbReference type="InterPro" id="IPR050483">
    <property type="entry name" value="CoA-transferase_III_domain"/>
</dbReference>
<dbReference type="InterPro" id="IPR003673">
    <property type="entry name" value="CoA-Trfase_fam_III"/>
</dbReference>
<dbReference type="InterPro" id="IPR044855">
    <property type="entry name" value="CoA-Trfase_III_dom3_sf"/>
</dbReference>
<proteinExistence type="predicted"/>
<dbReference type="PANTHER" id="PTHR48207:SF3">
    <property type="entry name" value="SUCCINATE--HYDROXYMETHYLGLUTARATE COA-TRANSFERASE"/>
    <property type="match status" value="1"/>
</dbReference>
<dbReference type="RefSeq" id="WP_010839888.1">
    <property type="nucleotide sequence ID" value="NZ_QRCM01000001.1"/>
</dbReference>
<dbReference type="AlphaFoldDB" id="A0A6P2CE11"/>
<dbReference type="SUPFAM" id="SSF89796">
    <property type="entry name" value="CoA-transferase family III (CaiB/BaiF)"/>
    <property type="match status" value="1"/>
</dbReference>
<dbReference type="Pfam" id="PF02515">
    <property type="entry name" value="CoA_transf_3"/>
    <property type="match status" value="1"/>
</dbReference>
<gene>
    <name evidence="2" type="ORF">DW322_12935</name>
</gene>
<evidence type="ECO:0000313" key="3">
    <source>
        <dbReference type="Proteomes" id="UP000471120"/>
    </source>
</evidence>
<dbReference type="EMBL" id="QRCM01000001">
    <property type="protein sequence ID" value="TXG90959.1"/>
    <property type="molecule type" value="Genomic_DNA"/>
</dbReference>
<reference evidence="2 3" key="1">
    <citation type="submission" date="2018-07" db="EMBL/GenBank/DDBJ databases">
        <title>Genome sequence of Rhodococcus rhodnii ATCC 35071 from Rhodnius prolixus.</title>
        <authorList>
            <person name="Patel V."/>
            <person name="Vogel K.J."/>
        </authorList>
    </citation>
    <scope>NUCLEOTIDE SEQUENCE [LARGE SCALE GENOMIC DNA]</scope>
    <source>
        <strain evidence="2 3">ATCC 35071</strain>
    </source>
</reference>
<accession>A0A6P2CE11</accession>
<name>A0A6P2CE11_9NOCA</name>